<gene>
    <name evidence="1" type="ORF">SAMEA3545359_01176</name>
</gene>
<sequence length="114" mass="12385">MMHLVVIILNKFECLEELLVRFAEGGISGATVIESTGMARVLGGKDDLRIFDSLRMMFSPVREENRTIFTVLPEEKIPAVKQIVTDVVGDLSKPDTGIMFAVPVSFTAGIGGAE</sequence>
<dbReference type="Gene3D" id="3.30.70.120">
    <property type="match status" value="1"/>
</dbReference>
<accession>A0A1C6I186</accession>
<organism evidence="1">
    <name type="scientific">uncultured Anaerotruncus sp</name>
    <dbReference type="NCBI Taxonomy" id="905011"/>
    <lineage>
        <taxon>Bacteria</taxon>
        <taxon>Bacillati</taxon>
        <taxon>Bacillota</taxon>
        <taxon>Clostridia</taxon>
        <taxon>Eubacteriales</taxon>
        <taxon>Oscillospiraceae</taxon>
        <taxon>Anaerotruncus</taxon>
        <taxon>environmental samples</taxon>
    </lineage>
</organism>
<protein>
    <recommendedName>
        <fullName evidence="2">Nitrogen regulatory protein P-II</fullName>
    </recommendedName>
</protein>
<name>A0A1C6I186_9FIRM</name>
<dbReference type="AlphaFoldDB" id="A0A1C6I186"/>
<dbReference type="EMBL" id="FMHG01000001">
    <property type="protein sequence ID" value="SCJ63734.1"/>
    <property type="molecule type" value="Genomic_DNA"/>
</dbReference>
<dbReference type="SUPFAM" id="SSF54913">
    <property type="entry name" value="GlnB-like"/>
    <property type="match status" value="1"/>
</dbReference>
<proteinExistence type="predicted"/>
<dbReference type="InterPro" id="IPR015867">
    <property type="entry name" value="N-reg_PII/ATP_PRibTrfase_C"/>
</dbReference>
<evidence type="ECO:0008006" key="2">
    <source>
        <dbReference type="Google" id="ProtNLM"/>
    </source>
</evidence>
<dbReference type="InterPro" id="IPR011322">
    <property type="entry name" value="N-reg_PII-like_a/b"/>
</dbReference>
<reference evidence="1" key="1">
    <citation type="submission" date="2015-09" db="EMBL/GenBank/DDBJ databases">
        <authorList>
            <consortium name="Pathogen Informatics"/>
        </authorList>
    </citation>
    <scope>NUCLEOTIDE SEQUENCE</scope>
    <source>
        <strain evidence="1">2789STDY5834896</strain>
    </source>
</reference>
<evidence type="ECO:0000313" key="1">
    <source>
        <dbReference type="EMBL" id="SCJ63734.1"/>
    </source>
</evidence>